<dbReference type="EMBL" id="NBAG03000239">
    <property type="protein sequence ID" value="PNI66141.1"/>
    <property type="molecule type" value="Genomic_DNA"/>
</dbReference>
<dbReference type="Proteomes" id="UP000236370">
    <property type="component" value="Unassembled WGS sequence"/>
</dbReference>
<name>A0A2J8N2Y9_PANTR</name>
<evidence type="ECO:0000313" key="1">
    <source>
        <dbReference type="EMBL" id="PNI66141.1"/>
    </source>
</evidence>
<proteinExistence type="predicted"/>
<comment type="caution">
    <text evidence="1">The sequence shown here is derived from an EMBL/GenBank/DDBJ whole genome shotgun (WGS) entry which is preliminary data.</text>
</comment>
<protein>
    <submittedName>
        <fullName evidence="1">SIK3 isoform 13</fullName>
    </submittedName>
</protein>
<sequence>NSDDAYVQLDNLPGMSLVAGKALSSARMSDAVLSQSSLMGSQQFQDGENEDILLSYKHPEVSFSMEQAGV</sequence>
<organism evidence="1 2">
    <name type="scientific">Pan troglodytes</name>
    <name type="common">Chimpanzee</name>
    <dbReference type="NCBI Taxonomy" id="9598"/>
    <lineage>
        <taxon>Eukaryota</taxon>
        <taxon>Metazoa</taxon>
        <taxon>Chordata</taxon>
        <taxon>Craniata</taxon>
        <taxon>Vertebrata</taxon>
        <taxon>Euteleostomi</taxon>
        <taxon>Mammalia</taxon>
        <taxon>Eutheria</taxon>
        <taxon>Euarchontoglires</taxon>
        <taxon>Primates</taxon>
        <taxon>Haplorrhini</taxon>
        <taxon>Catarrhini</taxon>
        <taxon>Hominidae</taxon>
        <taxon>Pan</taxon>
    </lineage>
</organism>
<dbReference type="AlphaFoldDB" id="A0A2J8N2Y9"/>
<gene>
    <name evidence="1" type="ORF">CK820_G0015776</name>
</gene>
<feature type="non-terminal residue" evidence="1">
    <location>
        <position position="1"/>
    </location>
</feature>
<accession>A0A2J8N2Y9</accession>
<evidence type="ECO:0000313" key="2">
    <source>
        <dbReference type="Proteomes" id="UP000236370"/>
    </source>
</evidence>
<reference evidence="1 2" key="1">
    <citation type="submission" date="2017-12" db="EMBL/GenBank/DDBJ databases">
        <title>High-resolution comparative analysis of great ape genomes.</title>
        <authorList>
            <person name="Pollen A."/>
            <person name="Hastie A."/>
            <person name="Hormozdiari F."/>
            <person name="Dougherty M."/>
            <person name="Liu R."/>
            <person name="Chaisson M."/>
            <person name="Hoppe E."/>
            <person name="Hill C."/>
            <person name="Pang A."/>
            <person name="Hillier L."/>
            <person name="Baker C."/>
            <person name="Armstrong J."/>
            <person name="Shendure J."/>
            <person name="Paten B."/>
            <person name="Wilson R."/>
            <person name="Chao H."/>
            <person name="Schneider V."/>
            <person name="Ventura M."/>
            <person name="Kronenberg Z."/>
            <person name="Murali S."/>
            <person name="Gordon D."/>
            <person name="Cantsilieris S."/>
            <person name="Munson K."/>
            <person name="Nelson B."/>
            <person name="Raja A."/>
            <person name="Underwood J."/>
            <person name="Diekhans M."/>
            <person name="Fiddes I."/>
            <person name="Haussler D."/>
            <person name="Eichler E."/>
        </authorList>
    </citation>
    <scope>NUCLEOTIDE SEQUENCE [LARGE SCALE GENOMIC DNA]</scope>
    <source>
        <strain evidence="1">Yerkes chimp pedigree #C0471</strain>
    </source>
</reference>